<dbReference type="GO" id="GO:0016887">
    <property type="term" value="F:ATP hydrolysis activity"/>
    <property type="evidence" value="ECO:0007669"/>
    <property type="project" value="InterPro"/>
</dbReference>
<dbReference type="AlphaFoldDB" id="A0A1T4LSA4"/>
<dbReference type="OrthoDB" id="2455999at2"/>
<accession>A0A1T4LSA4</accession>
<dbReference type="RefSeq" id="WP_078786761.1">
    <property type="nucleotide sequence ID" value="NZ_FMTO01000004.1"/>
</dbReference>
<proteinExistence type="predicted"/>
<evidence type="ECO:0000313" key="3">
    <source>
        <dbReference type="Proteomes" id="UP000189857"/>
    </source>
</evidence>
<evidence type="ECO:0000259" key="1">
    <source>
        <dbReference type="Pfam" id="PF13401"/>
    </source>
</evidence>
<dbReference type="EMBL" id="FUXA01000006">
    <property type="protein sequence ID" value="SJZ57583.1"/>
    <property type="molecule type" value="Genomic_DNA"/>
</dbReference>
<dbReference type="InterPro" id="IPR027417">
    <property type="entry name" value="P-loop_NTPase"/>
</dbReference>
<dbReference type="InterPro" id="IPR049945">
    <property type="entry name" value="AAA_22"/>
</dbReference>
<dbReference type="Proteomes" id="UP000189857">
    <property type="component" value="Unassembled WGS sequence"/>
</dbReference>
<protein>
    <recommendedName>
        <fullName evidence="1">ORC1/DEAH AAA+ ATPase domain-containing protein</fullName>
    </recommendedName>
</protein>
<name>A0A1T4LSA4_9FIRM</name>
<organism evidence="2 3">
    <name type="scientific">Eubacterium ruminantium</name>
    <dbReference type="NCBI Taxonomy" id="42322"/>
    <lineage>
        <taxon>Bacteria</taxon>
        <taxon>Bacillati</taxon>
        <taxon>Bacillota</taxon>
        <taxon>Clostridia</taxon>
        <taxon>Eubacteriales</taxon>
        <taxon>Eubacteriaceae</taxon>
        <taxon>Eubacterium</taxon>
    </lineage>
</organism>
<keyword evidence="3" id="KW-1185">Reference proteome</keyword>
<sequence>MKMKTARNALKGYTYQNYFFVYLLSKMDTERNIEIIISEATDTQNFDDFYIKLSSGVEYRIQVKNYDKLNIQDLKIDKKNDMFIIKSNKNSYNPEDNNIVIVNSDLLDYCTTKVFGLPAFKIGEINVIPFPEKNISDELDKMFESEGRELQIIQFANELICSEKFEIHIDNLPPIIRFSTDLEQNTVLIREFNKPLSNGITFIEGKAGVGKSHYANEIIEQYPNSIIYRFWISSKDSQLTARLRFDVFLEQIGIEVFNSPKSFSINELIAELEKTNKILIVDGLDHVENYNPIELDKFIDFFELLNTSKVSVLLLSRPLRRKIIWNKLELTNWSMDETFLYLYLTYGINDYHLKNNIYKLTKGYPIIIYYVAEHYKKRGELGFDNPISDISDYYDKLLTNIKVKELLGVFANNNSFFTYKELGDFSGAFFSSINSFIEDYPYLFNIEVNRVSLFHDSFNTYLRNSFIKSPDLSKIIINKVCESLYSGEVEYMARVSSFMLDESVISKLISQYSDFDFFEKLINKTIDFNSLFSFYDQLRYLLECRANILNVYQYYSFALIYQIVSRNDLIGYENHIYQVLLYLNKQDDIENSIFSSGIIWNVYLTCKYKSDKYLKRFFSNTMYGANQIDDAIRSILDEDSFYECFDKEPEYPQILDKINQTDIDTIEKRDLIIDYLVSIWIHKKIDYPLFMEINEYIENNDDKAINKKLFNKYIKDRFWVESICKAVRYKLHELGFFEENNIFRNYSSVKEIINNKACEGSFNVSSYLLSYIRLSNHDNKSIDINNINYFWMMYYQRKDYSVHTIDVALYIFEKHGFLDEDDSVCIINRLMNQSEKGIRHLLATYINLKGPEFTNKLVETNKIYDNNLKINWLEISPENINCLPKCFINEIINELISIHYNTKHIDGWDIKEALKSRYSKMFVDALDYYDIAVYGGLSENEINILESAGVQYLSDESSSLKKEYVPFEHGYIGEEDFDYIKKSGMSALECSRYADGSFSCLPYVEIYDFFDKVVIKKEYLAIIHQALFARVIDKQHIGNWNEIIGNIPNLIDHYDIEIEWNKLFCIFVRFLDLSEIYYPDSLLKLIKGDSHNA</sequence>
<dbReference type="Gene3D" id="3.40.50.300">
    <property type="entry name" value="P-loop containing nucleotide triphosphate hydrolases"/>
    <property type="match status" value="1"/>
</dbReference>
<dbReference type="Pfam" id="PF13401">
    <property type="entry name" value="AAA_22"/>
    <property type="match status" value="1"/>
</dbReference>
<evidence type="ECO:0000313" key="2">
    <source>
        <dbReference type="EMBL" id="SJZ57583.1"/>
    </source>
</evidence>
<reference evidence="2 3" key="1">
    <citation type="submission" date="2017-02" db="EMBL/GenBank/DDBJ databases">
        <authorList>
            <person name="Peterson S.W."/>
        </authorList>
    </citation>
    <scope>NUCLEOTIDE SEQUENCE [LARGE SCALE GENOMIC DNA]</scope>
    <source>
        <strain evidence="2 3">ATCC 17233</strain>
    </source>
</reference>
<feature type="domain" description="ORC1/DEAH AAA+ ATPase" evidence="1">
    <location>
        <begin position="198"/>
        <end position="318"/>
    </location>
</feature>
<gene>
    <name evidence="2" type="ORF">SAMN02745110_00906</name>
</gene>
<dbReference type="SUPFAM" id="SSF52540">
    <property type="entry name" value="P-loop containing nucleoside triphosphate hydrolases"/>
    <property type="match status" value="1"/>
</dbReference>